<evidence type="ECO:0000313" key="3">
    <source>
        <dbReference type="EMBL" id="PLX15731.1"/>
    </source>
</evidence>
<dbReference type="Pfam" id="PF13205">
    <property type="entry name" value="Big_5"/>
    <property type="match status" value="1"/>
</dbReference>
<comment type="caution">
    <text evidence="3">The sequence shown here is derived from an EMBL/GenBank/DDBJ whole genome shotgun (WGS) entry which is preliminary data.</text>
</comment>
<dbReference type="Gene3D" id="2.60.40.1220">
    <property type="match status" value="1"/>
</dbReference>
<reference evidence="3 4" key="1">
    <citation type="submission" date="2017-11" db="EMBL/GenBank/DDBJ databases">
        <title>Genome-resolved metagenomics identifies genetic mobility, metabolic interactions, and unexpected diversity in perchlorate-reducing communities.</title>
        <authorList>
            <person name="Barnum T.P."/>
            <person name="Figueroa I.A."/>
            <person name="Carlstrom C.I."/>
            <person name="Lucas L.N."/>
            <person name="Engelbrektson A.L."/>
            <person name="Coates J.D."/>
        </authorList>
    </citation>
    <scope>NUCLEOTIDE SEQUENCE [LARGE SCALE GENOMIC DNA]</scope>
    <source>
        <strain evidence="3">BM706</strain>
    </source>
</reference>
<dbReference type="Proteomes" id="UP000234857">
    <property type="component" value="Unassembled WGS sequence"/>
</dbReference>
<evidence type="ECO:0000259" key="2">
    <source>
        <dbReference type="Pfam" id="PF13205"/>
    </source>
</evidence>
<dbReference type="Gene3D" id="2.60.40.4070">
    <property type="match status" value="1"/>
</dbReference>
<name>A0A2N5ZAM5_MUIH1</name>
<dbReference type="InterPro" id="IPR032812">
    <property type="entry name" value="SbsA_Ig"/>
</dbReference>
<proteinExistence type="predicted"/>
<dbReference type="InterPro" id="IPR026444">
    <property type="entry name" value="Secre_tail"/>
</dbReference>
<dbReference type="Gene3D" id="2.120.10.10">
    <property type="match status" value="1"/>
</dbReference>
<dbReference type="AlphaFoldDB" id="A0A2N5ZAM5"/>
<dbReference type="InterPro" id="IPR036278">
    <property type="entry name" value="Sialidase_sf"/>
</dbReference>
<dbReference type="NCBIfam" id="TIGR04183">
    <property type="entry name" value="Por_Secre_tail"/>
    <property type="match status" value="1"/>
</dbReference>
<protein>
    <recommendedName>
        <fullName evidence="2">SbsA Ig-like domain-containing protein</fullName>
    </recommendedName>
</protein>
<evidence type="ECO:0000256" key="1">
    <source>
        <dbReference type="ARBA" id="ARBA00022729"/>
    </source>
</evidence>
<dbReference type="EMBL" id="PKTG01000130">
    <property type="protein sequence ID" value="PLX15731.1"/>
    <property type="molecule type" value="Genomic_DNA"/>
</dbReference>
<organism evidence="3 4">
    <name type="scientific">Muiribacterium halophilum</name>
    <dbReference type="NCBI Taxonomy" id="2053465"/>
    <lineage>
        <taxon>Bacteria</taxon>
        <taxon>Candidatus Muiribacteriota</taxon>
        <taxon>Candidatus Muiribacteriia</taxon>
        <taxon>Candidatus Muiribacteriales</taxon>
        <taxon>Candidatus Muiribacteriaceae</taxon>
        <taxon>Candidatus Muiribacterium</taxon>
    </lineage>
</organism>
<evidence type="ECO:0000313" key="4">
    <source>
        <dbReference type="Proteomes" id="UP000234857"/>
    </source>
</evidence>
<gene>
    <name evidence="3" type="ORF">C0601_12200</name>
</gene>
<keyword evidence="1" id="KW-0732">Signal</keyword>
<dbReference type="SUPFAM" id="SSF50939">
    <property type="entry name" value="Sialidases"/>
    <property type="match status" value="1"/>
</dbReference>
<dbReference type="InterPro" id="IPR014755">
    <property type="entry name" value="Cu-Rt/internalin_Ig-like"/>
</dbReference>
<feature type="domain" description="SbsA Ig-like" evidence="2">
    <location>
        <begin position="421"/>
        <end position="520"/>
    </location>
</feature>
<accession>A0A2N5ZAM5</accession>
<sequence length="626" mass="68420">MYLLPLPIKKLTEIGESVMKRIFLVFLILLNIIVFSDIRMETNAQQAADMNLLVESGDAYVVYKDGSSVYFVKGTSDFLTWSTPYRIALFSSVGEPDIVKNGNNIYVFFTGKKDANDPNKRIYYSVSSNNGMSFSAPVVFFPGDAEKSTYDCSEVKIKADSSGIGVVFIASTTGNPIFSNVYFASGTYAGITSLTDLLSSSGSIENITNSFTSAYDSLISSLSLDITTNGDYNVCFEREYNQILNCYYWNESMSGSDAAAITNTQQDITGKIFNSLPFMKASGSDINVLFQDITSGVNKIAYVKSSDAGTTWNYSIVQGPINGNINYPQLIEVGSELYAFWVEDVSGTLYPKYKKYSLTTWDANVYNLSTEFSPYGAKYFDFADGTDRAYYVYAGENNSERHAYFSFSSLSTSGGSTSGLPTVVSKYPSPDSTNVDLGAGVRVEFSTSMNTSTFTSTNIQLNVKNTGASVPATITATTSNVVILNPSSNFNSNTEYRVSVSGCLDSNGNQVVPTTWDFSTGAQDSSSTGSITKAISYPNPFRGGVFKFNYSFTRPAQSVKIKVYDMRGKLVTTIRPIDITGTSSEAIWDLFDKHGNSISNGIYIYKIIADFGNETTEKEGKIIIAR</sequence>